<dbReference type="SUPFAM" id="SSF53720">
    <property type="entry name" value="ALDH-like"/>
    <property type="match status" value="1"/>
</dbReference>
<comment type="similarity">
    <text evidence="1">Belongs to the aldehyde dehydrogenase family.</text>
</comment>
<organism evidence="5 6">
    <name type="scientific">Pontibacter oryzae</name>
    <dbReference type="NCBI Taxonomy" id="2304593"/>
    <lineage>
        <taxon>Bacteria</taxon>
        <taxon>Pseudomonadati</taxon>
        <taxon>Bacteroidota</taxon>
        <taxon>Cytophagia</taxon>
        <taxon>Cytophagales</taxon>
        <taxon>Hymenobacteraceae</taxon>
        <taxon>Pontibacter</taxon>
    </lineage>
</organism>
<evidence type="ECO:0000256" key="2">
    <source>
        <dbReference type="ARBA" id="ARBA00022857"/>
    </source>
</evidence>
<dbReference type="PANTHER" id="PTHR43217">
    <property type="entry name" value="SUCCINATE SEMIALDEHYDE DEHYDROGENASE [NAD(P)+] SAD"/>
    <property type="match status" value="1"/>
</dbReference>
<gene>
    <name evidence="5" type="ORF">D1627_16075</name>
</gene>
<feature type="domain" description="Aldehyde dehydrogenase" evidence="4">
    <location>
        <begin position="3"/>
        <end position="451"/>
    </location>
</feature>
<comment type="caution">
    <text evidence="5">The sequence shown here is derived from an EMBL/GenBank/DDBJ whole genome shotgun (WGS) entry which is preliminary data.</text>
</comment>
<dbReference type="EMBL" id="QWGE01000005">
    <property type="protein sequence ID" value="RIJ34494.1"/>
    <property type="molecule type" value="Genomic_DNA"/>
</dbReference>
<evidence type="ECO:0000259" key="4">
    <source>
        <dbReference type="Pfam" id="PF00171"/>
    </source>
</evidence>
<dbReference type="Pfam" id="PF00171">
    <property type="entry name" value="Aldedh"/>
    <property type="match status" value="1"/>
</dbReference>
<sequence length="455" mass="49410">MAIETINPATGEVVESYTPHTTDQVTAKIEAAQEAFQGWRHASFAQRARLMNKQADILENEADKYGRIISLEMGKPLKDSIAEIKKCASACRYYAQNAEGFMADEAVQSGASRSLIAFEPLGVVLAVMPWNFPFWQVYRFLAPALMAGNVGLLKHASNVPQCALAIEEIVKKAGFPDNVFQTLLIGSKEVNAVIEHPHVKAVTLTGSETAGSKVAEKAGQEIKKTVLELGGSDAFIVLDDADLEQAATVAVKSRMVNTGQSCIAAKRFILIESIADAFLEKFKAKMENLKTGNPLEEDVDYGPMARKDLAEELAQQVQESVKQGAEIVLDGGHEGKDSAYFKPMILKNVKPGMPAYDEEMFGPVAAVIVVQNEAEAIKVANDSRFGLGGAVWTQDKERGLRVARQVETGAMFVNAMVASSPEMPFGGIKKSGYGRELSYLGIREFVNQKSIWVGV</sequence>
<dbReference type="GO" id="GO:0004777">
    <property type="term" value="F:succinate-semialdehyde dehydrogenase (NAD+) activity"/>
    <property type="evidence" value="ECO:0007669"/>
    <property type="project" value="TreeGrafter"/>
</dbReference>
<keyword evidence="6" id="KW-1185">Reference proteome</keyword>
<dbReference type="Proteomes" id="UP000266005">
    <property type="component" value="Unassembled WGS sequence"/>
</dbReference>
<dbReference type="AlphaFoldDB" id="A0A399RW29"/>
<dbReference type="Gene3D" id="3.40.605.10">
    <property type="entry name" value="Aldehyde Dehydrogenase, Chain A, domain 1"/>
    <property type="match status" value="1"/>
</dbReference>
<dbReference type="CDD" id="cd07100">
    <property type="entry name" value="ALDH_SSADH1_GabD1"/>
    <property type="match status" value="1"/>
</dbReference>
<keyword evidence="3" id="KW-0560">Oxidoreductase</keyword>
<dbReference type="RefSeq" id="WP_119433354.1">
    <property type="nucleotide sequence ID" value="NZ_QWGE01000005.1"/>
</dbReference>
<dbReference type="InterPro" id="IPR016162">
    <property type="entry name" value="Ald_DH_N"/>
</dbReference>
<dbReference type="InterPro" id="IPR015590">
    <property type="entry name" value="Aldehyde_DH_dom"/>
</dbReference>
<dbReference type="FunFam" id="3.40.309.10:FF:000010">
    <property type="entry name" value="Gamma-aminobutyraldehyde dehydrogenase"/>
    <property type="match status" value="1"/>
</dbReference>
<keyword evidence="2" id="KW-0521">NADP</keyword>
<dbReference type="InterPro" id="IPR044148">
    <property type="entry name" value="ALDH_GabD1-like"/>
</dbReference>
<dbReference type="InterPro" id="IPR016163">
    <property type="entry name" value="Ald_DH_C"/>
</dbReference>
<dbReference type="GO" id="GO:0004030">
    <property type="term" value="F:aldehyde dehydrogenase [NAD(P)+] activity"/>
    <property type="evidence" value="ECO:0007669"/>
    <property type="project" value="InterPro"/>
</dbReference>
<evidence type="ECO:0000256" key="1">
    <source>
        <dbReference type="ARBA" id="ARBA00009986"/>
    </source>
</evidence>
<name>A0A399RW29_9BACT</name>
<dbReference type="OrthoDB" id="9762913at2"/>
<accession>A0A399RW29</accession>
<proteinExistence type="inferred from homology"/>
<dbReference type="FunFam" id="3.40.605.10:FF:000012">
    <property type="entry name" value="NAD-dependent succinate-semialdehyde dehydrogenase"/>
    <property type="match status" value="1"/>
</dbReference>
<dbReference type="InterPro" id="IPR016161">
    <property type="entry name" value="Ald_DH/histidinol_DH"/>
</dbReference>
<evidence type="ECO:0000256" key="3">
    <source>
        <dbReference type="ARBA" id="ARBA00023002"/>
    </source>
</evidence>
<protein>
    <submittedName>
        <fullName evidence="5">NAD-dependent succinate-semialdehyde dehydrogenase</fullName>
    </submittedName>
</protein>
<evidence type="ECO:0000313" key="6">
    <source>
        <dbReference type="Proteomes" id="UP000266005"/>
    </source>
</evidence>
<reference evidence="6" key="1">
    <citation type="submission" date="2018-08" db="EMBL/GenBank/DDBJ databases">
        <title>Mucilaginibacter sp. MYSH2.</title>
        <authorList>
            <person name="Seo T."/>
        </authorList>
    </citation>
    <scope>NUCLEOTIDE SEQUENCE [LARGE SCALE GENOMIC DNA]</scope>
    <source>
        <strain evidence="6">KIRAN</strain>
    </source>
</reference>
<dbReference type="Gene3D" id="3.40.309.10">
    <property type="entry name" value="Aldehyde Dehydrogenase, Chain A, domain 2"/>
    <property type="match status" value="1"/>
</dbReference>
<evidence type="ECO:0000313" key="5">
    <source>
        <dbReference type="EMBL" id="RIJ34494.1"/>
    </source>
</evidence>
<dbReference type="InterPro" id="IPR047110">
    <property type="entry name" value="GABD/Sad-like"/>
</dbReference>
<dbReference type="PANTHER" id="PTHR43217:SF1">
    <property type="entry name" value="SUCCINATE SEMIALDEHYDE DEHYDROGENASE [NAD(P)+] SAD"/>
    <property type="match status" value="1"/>
</dbReference>